<name>A0A5C3EXB7_9BASI</name>
<dbReference type="GO" id="GO:0016814">
    <property type="term" value="F:hydrolase activity, acting on carbon-nitrogen (but not peptide) bonds, in cyclic amidines"/>
    <property type="evidence" value="ECO:0007669"/>
    <property type="project" value="TreeGrafter"/>
</dbReference>
<dbReference type="Gene3D" id="3.20.20.140">
    <property type="entry name" value="Metal-dependent hydrolases"/>
    <property type="match status" value="1"/>
</dbReference>
<dbReference type="PANTHER" id="PTHR32027:SF0">
    <property type="entry name" value="CYTOSINE DEAMINASE"/>
    <property type="match status" value="1"/>
</dbReference>
<protein>
    <recommendedName>
        <fullName evidence="3">Amidohydrolase-related domain-containing protein</fullName>
    </recommendedName>
</protein>
<evidence type="ECO:0000313" key="2">
    <source>
        <dbReference type="Proteomes" id="UP000323386"/>
    </source>
</evidence>
<dbReference type="SUPFAM" id="SSF51556">
    <property type="entry name" value="Metallo-dependent hydrolases"/>
    <property type="match status" value="1"/>
</dbReference>
<reference evidence="1 2" key="1">
    <citation type="submission" date="2018-03" db="EMBL/GenBank/DDBJ databases">
        <authorList>
            <person name="Guldener U."/>
        </authorList>
    </citation>
    <scope>NUCLEOTIDE SEQUENCE [LARGE SCALE GENOMIC DNA]</scope>
    <source>
        <strain evidence="1 2">DAOM196992</strain>
    </source>
</reference>
<organism evidence="1 2">
    <name type="scientific">Pseudozyma flocculosa</name>
    <dbReference type="NCBI Taxonomy" id="84751"/>
    <lineage>
        <taxon>Eukaryota</taxon>
        <taxon>Fungi</taxon>
        <taxon>Dikarya</taxon>
        <taxon>Basidiomycota</taxon>
        <taxon>Ustilaginomycotina</taxon>
        <taxon>Ustilaginomycetes</taxon>
        <taxon>Ustilaginales</taxon>
        <taxon>Ustilaginaceae</taxon>
        <taxon>Pseudozyma</taxon>
    </lineage>
</organism>
<evidence type="ECO:0008006" key="3">
    <source>
        <dbReference type="Google" id="ProtNLM"/>
    </source>
</evidence>
<dbReference type="OrthoDB" id="10266980at2759"/>
<dbReference type="InterPro" id="IPR052349">
    <property type="entry name" value="Metallo-hydrolase_Enzymes"/>
</dbReference>
<sequence>MLGGPDAAAYAAELPGSLLLKDVRIAWGGRARCSQSLRQERHNVLYRHGDDGRIVISLHRAPEASDEVSGEGTRFDPLRPLASVATLDTSSLPDLFDRGLGQELDRAEVVAAGHAPLGEGPSAPSKLPDLQSARTVMTVDARGSLLVPGGLCHPHVHLDKCFLLSRCGIHDGTFEEALKRTGEAKRDFTFEDLVERGRRLIASSLSHGVTAMRAHVEVDPTVSLTCLRAGLHLKDEFASRCTISLVAFAQDPLFPLDDSKRNSIQDLLRQAAIEPGVDAVGSAPYIEPRSSDSDGVKGQVEMQRRNIDLVFDLARRNGKDVDFHLDYDLDAPSPDRPSLIPYVLDRALALPSWTVAAGRRRRITLGHCTKLSVFSDDDLDDLVRRLRALSSRQTAAEDEEANADADADAVHFGRSERYAVRSRATMPALDLVSSSGGAINVSMGVNNVANLFTPQGDADPLALLPMMVAVWQKATPTDCQTLLDMVATNARTAAGCDRLDPDATWGAEALLDATILDGCASVQDAALAPPFGRITIKHGKVVARRSVDSWTT</sequence>
<evidence type="ECO:0000313" key="1">
    <source>
        <dbReference type="EMBL" id="SPO36246.1"/>
    </source>
</evidence>
<dbReference type="AlphaFoldDB" id="A0A5C3EXB7"/>
<gene>
    <name evidence="1" type="ORF">PSFLO_01717</name>
</gene>
<accession>A0A5C3EXB7</accession>
<dbReference type="Proteomes" id="UP000323386">
    <property type="component" value="Unassembled WGS sequence"/>
</dbReference>
<dbReference type="InterPro" id="IPR032466">
    <property type="entry name" value="Metal_Hydrolase"/>
</dbReference>
<keyword evidence="2" id="KW-1185">Reference proteome</keyword>
<proteinExistence type="predicted"/>
<dbReference type="PANTHER" id="PTHR32027">
    <property type="entry name" value="CYTOSINE DEAMINASE"/>
    <property type="match status" value="1"/>
</dbReference>
<dbReference type="EMBL" id="OOIP01000004">
    <property type="protein sequence ID" value="SPO36246.1"/>
    <property type="molecule type" value="Genomic_DNA"/>
</dbReference>